<dbReference type="SUPFAM" id="SSF52075">
    <property type="entry name" value="Outer arm dynein light chain 1"/>
    <property type="match status" value="1"/>
</dbReference>
<feature type="compositionally biased region" description="Polar residues" evidence="3">
    <location>
        <begin position="36"/>
        <end position="46"/>
    </location>
</feature>
<dbReference type="Pfam" id="PF00560">
    <property type="entry name" value="LRR_1"/>
    <property type="match status" value="1"/>
</dbReference>
<reference evidence="5 6" key="1">
    <citation type="journal article" date="2023" name="Sci. Data">
        <title>Genome assembly of the Korean intertidal mud-creeper Batillaria attramentaria.</title>
        <authorList>
            <person name="Patra A.K."/>
            <person name="Ho P.T."/>
            <person name="Jun S."/>
            <person name="Lee S.J."/>
            <person name="Kim Y."/>
            <person name="Won Y.J."/>
        </authorList>
    </citation>
    <scope>NUCLEOTIDE SEQUENCE [LARGE SCALE GENOMIC DNA]</scope>
    <source>
        <strain evidence="5">Wonlab-2016</strain>
    </source>
</reference>
<name>A0ABD0LW56_9CAEN</name>
<dbReference type="InterPro" id="IPR001611">
    <property type="entry name" value="Leu-rich_rpt"/>
</dbReference>
<dbReference type="AlphaFoldDB" id="A0ABD0LW56"/>
<dbReference type="Gene3D" id="3.80.10.10">
    <property type="entry name" value="Ribonuclease Inhibitor"/>
    <property type="match status" value="3"/>
</dbReference>
<dbReference type="Pfam" id="PF13855">
    <property type="entry name" value="LRR_8"/>
    <property type="match status" value="1"/>
</dbReference>
<feature type="chain" id="PRO_5044773066" evidence="4">
    <location>
        <begin position="24"/>
        <end position="582"/>
    </location>
</feature>
<dbReference type="InterPro" id="IPR003591">
    <property type="entry name" value="Leu-rich_rpt_typical-subtyp"/>
</dbReference>
<comment type="caution">
    <text evidence="5">The sequence shown here is derived from an EMBL/GenBank/DDBJ whole genome shotgun (WGS) entry which is preliminary data.</text>
</comment>
<evidence type="ECO:0000256" key="4">
    <source>
        <dbReference type="SAM" id="SignalP"/>
    </source>
</evidence>
<organism evidence="5 6">
    <name type="scientific">Batillaria attramentaria</name>
    <dbReference type="NCBI Taxonomy" id="370345"/>
    <lineage>
        <taxon>Eukaryota</taxon>
        <taxon>Metazoa</taxon>
        <taxon>Spiralia</taxon>
        <taxon>Lophotrochozoa</taxon>
        <taxon>Mollusca</taxon>
        <taxon>Gastropoda</taxon>
        <taxon>Caenogastropoda</taxon>
        <taxon>Sorbeoconcha</taxon>
        <taxon>Cerithioidea</taxon>
        <taxon>Batillariidae</taxon>
        <taxon>Batillaria</taxon>
    </lineage>
</organism>
<dbReference type="PANTHER" id="PTHR24366">
    <property type="entry name" value="IG(IMMUNOGLOBULIN) AND LRR(LEUCINE RICH REPEAT) DOMAINS"/>
    <property type="match status" value="1"/>
</dbReference>
<dbReference type="SUPFAM" id="SSF52058">
    <property type="entry name" value="L domain-like"/>
    <property type="match status" value="1"/>
</dbReference>
<gene>
    <name evidence="5" type="ORF">BaRGS_00005264</name>
</gene>
<evidence type="ECO:0000313" key="5">
    <source>
        <dbReference type="EMBL" id="KAK7503343.1"/>
    </source>
</evidence>
<keyword evidence="6" id="KW-1185">Reference proteome</keyword>
<evidence type="ECO:0000256" key="1">
    <source>
        <dbReference type="ARBA" id="ARBA00022614"/>
    </source>
</evidence>
<evidence type="ECO:0000256" key="2">
    <source>
        <dbReference type="ARBA" id="ARBA00022737"/>
    </source>
</evidence>
<dbReference type="PANTHER" id="PTHR24366:SF170">
    <property type="entry name" value="RE50361P"/>
    <property type="match status" value="1"/>
</dbReference>
<keyword evidence="2" id="KW-0677">Repeat</keyword>
<dbReference type="PRINTS" id="PR00019">
    <property type="entry name" value="LEURICHRPT"/>
</dbReference>
<dbReference type="PROSITE" id="PS51450">
    <property type="entry name" value="LRR"/>
    <property type="match status" value="2"/>
</dbReference>
<keyword evidence="4" id="KW-0732">Signal</keyword>
<evidence type="ECO:0000313" key="6">
    <source>
        <dbReference type="Proteomes" id="UP001519460"/>
    </source>
</evidence>
<keyword evidence="1" id="KW-0433">Leucine-rich repeat</keyword>
<proteinExistence type="predicted"/>
<dbReference type="InterPro" id="IPR032675">
    <property type="entry name" value="LRR_dom_sf"/>
</dbReference>
<dbReference type="SMART" id="SM00369">
    <property type="entry name" value="LRR_TYP"/>
    <property type="match status" value="7"/>
</dbReference>
<accession>A0ABD0LW56</accession>
<sequence length="582" mass="64926">MGVSPALLALHVMLVLLTGTATSDHKQANGRRPQHARQSLTPTPESEGCHNSEQRTWQVLTGERESHEEPPVSCGDGFCRCDGRHADCSRNFGKLAYIPVLPTDIEFLNFSFNRLESIGNRDFFLNASNVSGIDLSANALSQVHMDAFQFLWNLTTLFLRCNPELNYANLVPLFSVITLQPLHHSDFISRKFLMPGLTALDLSQNRIRAFDVSMFAPLGKLRQLGVRGDVSASVRVHIEELYLDVNSVSVFPETCENRESLFPWLSHLSLPSNLIRFLPRRVCLPSLEVLDLSMNKIQVFRSNRFRVQLFPSLKTLLADRMRVRLVQIERHAFRHPAVSVISLEYNGINFSSETVDADAFSGCLGLKSLRLSGNDFSGINESKFRKLFSHMPSLRELALRGNSLTISILDSFDGFQNLERLDVSDNRLTAIGDGALDSLRHLNLSNNKLTDIAYGVFDNLPHLDNLDLSFNQIQRVSESTFDPGTRQRLQSLDISGNPLQSSPRLSWFCHWLKDDPDLFNISRSSYRCANKPNANVTSVGSGGPVSALFVHVLCGVSINMVASAGVLVILHELLFVVSFSVG</sequence>
<feature type="region of interest" description="Disordered" evidence="3">
    <location>
        <begin position="24"/>
        <end position="53"/>
    </location>
</feature>
<protein>
    <submittedName>
        <fullName evidence="5">Uncharacterized protein</fullName>
    </submittedName>
</protein>
<evidence type="ECO:0000256" key="3">
    <source>
        <dbReference type="SAM" id="MobiDB-lite"/>
    </source>
</evidence>
<dbReference type="EMBL" id="JACVVK020000020">
    <property type="protein sequence ID" value="KAK7503343.1"/>
    <property type="molecule type" value="Genomic_DNA"/>
</dbReference>
<dbReference type="Proteomes" id="UP001519460">
    <property type="component" value="Unassembled WGS sequence"/>
</dbReference>
<feature type="signal peptide" evidence="4">
    <location>
        <begin position="1"/>
        <end position="23"/>
    </location>
</feature>